<keyword evidence="4" id="KW-0813">Transport</keyword>
<dbReference type="Pfam" id="PF25795">
    <property type="entry name" value="TPR_XPO7"/>
    <property type="match status" value="1"/>
</dbReference>
<dbReference type="GO" id="GO:0006611">
    <property type="term" value="P:protein export from nucleus"/>
    <property type="evidence" value="ECO:0007669"/>
    <property type="project" value="TreeGrafter"/>
</dbReference>
<accession>D3AXX5</accession>
<dbReference type="GeneID" id="31356563"/>
<gene>
    <name evidence="9" type="primary">xpo7</name>
    <name evidence="9" type="ORF">PPL_01033</name>
</gene>
<dbReference type="InterPro" id="IPR016024">
    <property type="entry name" value="ARM-type_fold"/>
</dbReference>
<dbReference type="RefSeq" id="XP_020437908.1">
    <property type="nucleotide sequence ID" value="XM_020572050.1"/>
</dbReference>
<protein>
    <submittedName>
        <fullName evidence="9">Exportin 7</fullName>
    </submittedName>
</protein>
<dbReference type="GO" id="GO:0005049">
    <property type="term" value="F:nuclear export signal receptor activity"/>
    <property type="evidence" value="ECO:0007669"/>
    <property type="project" value="InterPro"/>
</dbReference>
<dbReference type="Proteomes" id="UP000001396">
    <property type="component" value="Unassembled WGS sequence"/>
</dbReference>
<organism evidence="9 10">
    <name type="scientific">Heterostelium pallidum (strain ATCC 26659 / Pp 5 / PN500)</name>
    <name type="common">Cellular slime mold</name>
    <name type="synonym">Polysphondylium pallidum</name>
    <dbReference type="NCBI Taxonomy" id="670386"/>
    <lineage>
        <taxon>Eukaryota</taxon>
        <taxon>Amoebozoa</taxon>
        <taxon>Evosea</taxon>
        <taxon>Eumycetozoa</taxon>
        <taxon>Dictyostelia</taxon>
        <taxon>Acytosteliales</taxon>
        <taxon>Acytosteliaceae</taxon>
        <taxon>Heterostelium</taxon>
    </lineage>
</organism>
<keyword evidence="5" id="KW-0963">Cytoplasm</keyword>
<dbReference type="FunCoup" id="D3AXX5">
    <property type="interactions" value="804"/>
</dbReference>
<dbReference type="InterPro" id="IPR057947">
    <property type="entry name" value="TPR_XPO7/RBP17"/>
</dbReference>
<dbReference type="PANTHER" id="PTHR12596:SF2">
    <property type="entry name" value="EXPORTIN-7 ISOFORM X1"/>
    <property type="match status" value="1"/>
</dbReference>
<evidence type="ECO:0000256" key="5">
    <source>
        <dbReference type="ARBA" id="ARBA00022490"/>
    </source>
</evidence>
<feature type="domain" description="Exportin-7/Ran-binding protein 17 TPR repeats" evidence="8">
    <location>
        <begin position="416"/>
        <end position="649"/>
    </location>
</feature>
<dbReference type="SUPFAM" id="SSF48371">
    <property type="entry name" value="ARM repeat"/>
    <property type="match status" value="1"/>
</dbReference>
<dbReference type="GO" id="GO:0005643">
    <property type="term" value="C:nuclear pore"/>
    <property type="evidence" value="ECO:0007669"/>
    <property type="project" value="TreeGrafter"/>
</dbReference>
<dbReference type="EMBL" id="ADBJ01000004">
    <property type="protein sequence ID" value="EFA85802.1"/>
    <property type="molecule type" value="Genomic_DNA"/>
</dbReference>
<reference evidence="9 10" key="1">
    <citation type="journal article" date="2011" name="Genome Res.">
        <title>Phylogeny-wide analysis of social amoeba genomes highlights ancient origins for complex intercellular communication.</title>
        <authorList>
            <person name="Heidel A.J."/>
            <person name="Lawal H.M."/>
            <person name="Felder M."/>
            <person name="Schilde C."/>
            <person name="Helps N.R."/>
            <person name="Tunggal B."/>
            <person name="Rivero F."/>
            <person name="John U."/>
            <person name="Schleicher M."/>
            <person name="Eichinger L."/>
            <person name="Platzer M."/>
            <person name="Noegel A.A."/>
            <person name="Schaap P."/>
            <person name="Gloeckner G."/>
        </authorList>
    </citation>
    <scope>NUCLEOTIDE SEQUENCE [LARGE SCALE GENOMIC DNA]</scope>
    <source>
        <strain evidence="10">ATCC 26659 / Pp 5 / PN500</strain>
    </source>
</reference>
<evidence type="ECO:0000256" key="1">
    <source>
        <dbReference type="ARBA" id="ARBA00004123"/>
    </source>
</evidence>
<evidence type="ECO:0000256" key="3">
    <source>
        <dbReference type="ARBA" id="ARBA00009466"/>
    </source>
</evidence>
<dbReference type="GO" id="GO:0005737">
    <property type="term" value="C:cytoplasm"/>
    <property type="evidence" value="ECO:0007669"/>
    <property type="project" value="UniProtKB-SubCell"/>
</dbReference>
<evidence type="ECO:0000313" key="9">
    <source>
        <dbReference type="EMBL" id="EFA85802.1"/>
    </source>
</evidence>
<proteinExistence type="inferred from homology"/>
<evidence type="ECO:0000256" key="6">
    <source>
        <dbReference type="ARBA" id="ARBA00022927"/>
    </source>
</evidence>
<keyword evidence="6" id="KW-0653">Protein transport</keyword>
<dbReference type="InParanoid" id="D3AXX5"/>
<dbReference type="STRING" id="670386.D3AXX5"/>
<dbReference type="OMA" id="AFLRIIY"/>
<evidence type="ECO:0000313" key="10">
    <source>
        <dbReference type="Proteomes" id="UP000001396"/>
    </source>
</evidence>
<dbReference type="AlphaFoldDB" id="D3AXX5"/>
<keyword evidence="7" id="KW-0539">Nucleus</keyword>
<name>D3AXX5_HETP5</name>
<keyword evidence="10" id="KW-1185">Reference proteome</keyword>
<dbReference type="InterPro" id="IPR044189">
    <property type="entry name" value="XPO4/7-like"/>
</dbReference>
<evidence type="ECO:0000256" key="2">
    <source>
        <dbReference type="ARBA" id="ARBA00004496"/>
    </source>
</evidence>
<dbReference type="PANTHER" id="PTHR12596">
    <property type="entry name" value="EXPORTIN 4,7-RELATED"/>
    <property type="match status" value="1"/>
</dbReference>
<comment type="similarity">
    <text evidence="3">Belongs to the exportin family.</text>
</comment>
<comment type="subcellular location">
    <subcellularLocation>
        <location evidence="2">Cytoplasm</location>
    </subcellularLocation>
    <subcellularLocation>
        <location evidence="1">Nucleus</location>
    </subcellularLocation>
</comment>
<sequence>MNHEQFLEEFFFFNKPLNICRLIFYYYCYCNRFKRKSTKKGGWRMSIQSNEDYVRFEELCVDSFHKPEEAIRIEEILQHYFLNPNFLVEYKKILQYSKNSCVVAQVSRGLSKCITQYWNSIPPTQRNDITVFETGEILMARRYKKDRLRDIIREFNDQAGDHLSLTQHRNLSILLRDQVLMRFYTISLDSLKFVLSTIEKNEKIDRIRECALDLSLACLTFDFIKASSIESSEEILTVQIPVAWKHIFDDLNTTDLYFKIYKTYFSTKSLECLISVASVRKSLFHTEDERVKFITNIFKGTKDILTNNTGFFNENNHLSFCRILERIKTNYHLNQLVAIEGYPDWIQLLSHFTIETLKNPQFSPNSIYYLLSLWAKFVASISYIRGDTTKACLDKYTPTIMETFINSKIEGSSFLEDEDENLMDFDKMVEMLENIPFLGRLTYNLTAKQILQLFDRATQQIAVETNIDNITVLERQCAWLVYTIGCLIFGRTAINSSEEYDTLDGDLSARVFKLIDFCDKKMQVESFKNNRESRIALELSFIYFMQNFRKIYIGESTINSSKIYPRLSELLGITDHNTILFSIIRKIGFNFKYWCDVDEVIKRSLELFWDSVNGHSTSKILLNTSITHDLLKNHNSEIFPFLDKNPNTKHRTTLYKAIAKLLFTDENTHFFDEFIQPFEDIMNKLQMIQSVEIFRQEETKRKIIGLMRDLRGIITSAISKKSYQQVFEFLNPHFSVFLKIVQSLINCPEVINILLKLLSEYVYNKQTRLNFESSSPNGYVVFRETSKILVAYGTSILNLQCSTQELYKFKLKGVSTLMIIFTRSLTGNYCNFGVFELFGDRSFHSLLDITLQLLNSITLDELVNFPKVSKIYMVLIEALCLNHTQTILELNSTYFGLIMYSILKAIDNQDIHLSNQACVSLDKIISMCHSQAKKKDSKTLNAIRQHFTEHHTLLKQLIDKLFFVVIYEDNLNQWSISKPLLGCILFSPDLKFLQLNQNSSDKIEVLFTQLMTDIHDNLETKNRDKFTQNVATFRREMRLLGASGTRYFKSIL</sequence>
<evidence type="ECO:0000256" key="7">
    <source>
        <dbReference type="ARBA" id="ARBA00023242"/>
    </source>
</evidence>
<evidence type="ECO:0000256" key="4">
    <source>
        <dbReference type="ARBA" id="ARBA00022448"/>
    </source>
</evidence>
<comment type="caution">
    <text evidence="9">The sequence shown here is derived from an EMBL/GenBank/DDBJ whole genome shotgun (WGS) entry which is preliminary data.</text>
</comment>
<evidence type="ECO:0000259" key="8">
    <source>
        <dbReference type="Pfam" id="PF25795"/>
    </source>
</evidence>